<comment type="caution">
    <text evidence="5">The sequence shown here is derived from an EMBL/GenBank/DDBJ whole genome shotgun (WGS) entry which is preliminary data.</text>
</comment>
<keyword evidence="2 4" id="KW-1133">Transmembrane helix</keyword>
<keyword evidence="4" id="KW-0813">Transport</keyword>
<evidence type="ECO:0000313" key="5">
    <source>
        <dbReference type="EMBL" id="KAG4423608.1"/>
    </source>
</evidence>
<keyword evidence="1 4" id="KW-0812">Transmembrane</keyword>
<sequence length="200" mass="22045">MSIQAPLLPPSKKFQISYSRTANTIMTDISSMFSTGTGTPLYCLKWMPMSISAYAGTCIFLILLAIIFRFLIAVKSVLEQRWIDAELDRRYVVIIRKQNTKERISSDSDSKIALLTENGVEGDVMVVRKHMKGTMPWSITTDGPRAAVDVVIAGILYLLMLSIMTMNVGYFFSVLGGTFLGSLAVGRYATGAVTDQTLHA</sequence>
<keyword evidence="3 4" id="KW-0472">Membrane</keyword>
<accession>A0A8H8BU20</accession>
<dbReference type="Proteomes" id="UP000664132">
    <property type="component" value="Unassembled WGS sequence"/>
</dbReference>
<dbReference type="PANTHER" id="PTHR12483">
    <property type="entry name" value="SOLUTE CARRIER FAMILY 31 COPPER TRANSPORTERS"/>
    <property type="match status" value="1"/>
</dbReference>
<evidence type="ECO:0000256" key="2">
    <source>
        <dbReference type="ARBA" id="ARBA00022989"/>
    </source>
</evidence>
<dbReference type="GO" id="GO:0005886">
    <property type="term" value="C:plasma membrane"/>
    <property type="evidence" value="ECO:0007669"/>
    <property type="project" value="TreeGrafter"/>
</dbReference>
<dbReference type="OrthoDB" id="73901at2759"/>
<dbReference type="GO" id="GO:0005375">
    <property type="term" value="F:copper ion transmembrane transporter activity"/>
    <property type="evidence" value="ECO:0007669"/>
    <property type="project" value="UniProtKB-UniRule"/>
</dbReference>
<comment type="subcellular location">
    <subcellularLocation>
        <location evidence="4">Membrane</location>
        <topology evidence="4">Multi-pass membrane protein</topology>
    </subcellularLocation>
</comment>
<keyword evidence="4" id="KW-0406">Ion transport</keyword>
<keyword evidence="4" id="KW-0186">Copper</keyword>
<organism evidence="5 6">
    <name type="scientific">Cadophora malorum</name>
    <dbReference type="NCBI Taxonomy" id="108018"/>
    <lineage>
        <taxon>Eukaryota</taxon>
        <taxon>Fungi</taxon>
        <taxon>Dikarya</taxon>
        <taxon>Ascomycota</taxon>
        <taxon>Pezizomycotina</taxon>
        <taxon>Leotiomycetes</taxon>
        <taxon>Helotiales</taxon>
        <taxon>Ploettnerulaceae</taxon>
        <taxon>Cadophora</taxon>
    </lineage>
</organism>
<dbReference type="Pfam" id="PF04145">
    <property type="entry name" value="Ctr"/>
    <property type="match status" value="1"/>
</dbReference>
<dbReference type="AlphaFoldDB" id="A0A8H8BU20"/>
<reference evidence="5" key="1">
    <citation type="submission" date="2021-02" db="EMBL/GenBank/DDBJ databases">
        <title>Genome sequence Cadophora malorum strain M34.</title>
        <authorList>
            <person name="Stefanovic E."/>
            <person name="Vu D."/>
            <person name="Scully C."/>
            <person name="Dijksterhuis J."/>
            <person name="Roader J."/>
            <person name="Houbraken J."/>
        </authorList>
    </citation>
    <scope>NUCLEOTIDE SEQUENCE</scope>
    <source>
        <strain evidence="5">M34</strain>
    </source>
</reference>
<evidence type="ECO:0000256" key="3">
    <source>
        <dbReference type="ARBA" id="ARBA00023136"/>
    </source>
</evidence>
<evidence type="ECO:0000313" key="6">
    <source>
        <dbReference type="Proteomes" id="UP000664132"/>
    </source>
</evidence>
<feature type="transmembrane region" description="Helical" evidence="4">
    <location>
        <begin position="51"/>
        <end position="72"/>
    </location>
</feature>
<keyword evidence="6" id="KW-1185">Reference proteome</keyword>
<comment type="similarity">
    <text evidence="4">Belongs to the copper transporter (Ctr) (TC 1.A.56) family. SLC31A subfamily.</text>
</comment>
<evidence type="ECO:0000256" key="1">
    <source>
        <dbReference type="ARBA" id="ARBA00022692"/>
    </source>
</evidence>
<dbReference type="InterPro" id="IPR007274">
    <property type="entry name" value="Cop_transporter"/>
</dbReference>
<evidence type="ECO:0000256" key="4">
    <source>
        <dbReference type="RuleBase" id="RU367022"/>
    </source>
</evidence>
<dbReference type="EMBL" id="JAFJYH010000032">
    <property type="protein sequence ID" value="KAG4423608.1"/>
    <property type="molecule type" value="Genomic_DNA"/>
</dbReference>
<gene>
    <name evidence="5" type="ORF">IFR04_003290</name>
</gene>
<name>A0A8H8BU20_9HELO</name>
<feature type="transmembrane region" description="Helical" evidence="4">
    <location>
        <begin position="146"/>
        <end position="164"/>
    </location>
</feature>
<dbReference type="PANTHER" id="PTHR12483:SF120">
    <property type="entry name" value="HIGH-AFFINITY COPPER TRANSPORTER CTRA2"/>
    <property type="match status" value="1"/>
</dbReference>
<proteinExistence type="inferred from homology"/>
<keyword evidence="4" id="KW-0187">Copper transport</keyword>
<protein>
    <recommendedName>
        <fullName evidence="4">Copper transport protein</fullName>
    </recommendedName>
</protein>